<evidence type="ECO:0000256" key="11">
    <source>
        <dbReference type="ARBA" id="ARBA00023180"/>
    </source>
</evidence>
<keyword evidence="4 16" id="KW-0812">Transmembrane</keyword>
<protein>
    <recommendedName>
        <fullName evidence="16">Transporter</fullName>
    </recommendedName>
</protein>
<feature type="transmembrane region" description="Helical" evidence="18">
    <location>
        <begin position="342"/>
        <end position="362"/>
    </location>
</feature>
<dbReference type="CDD" id="cd10324">
    <property type="entry name" value="SLC6sbd"/>
    <property type="match status" value="2"/>
</dbReference>
<organism evidence="19 20">
    <name type="scientific">Hermetia illucens</name>
    <name type="common">Black soldier fly</name>
    <dbReference type="NCBI Taxonomy" id="343691"/>
    <lineage>
        <taxon>Eukaryota</taxon>
        <taxon>Metazoa</taxon>
        <taxon>Ecdysozoa</taxon>
        <taxon>Arthropoda</taxon>
        <taxon>Hexapoda</taxon>
        <taxon>Insecta</taxon>
        <taxon>Pterygota</taxon>
        <taxon>Neoptera</taxon>
        <taxon>Endopterygota</taxon>
        <taxon>Diptera</taxon>
        <taxon>Brachycera</taxon>
        <taxon>Stratiomyomorpha</taxon>
        <taxon>Stratiomyidae</taxon>
        <taxon>Hermetiinae</taxon>
        <taxon>Hermetia</taxon>
    </lineage>
</organism>
<comment type="function">
    <text evidence="13">Unusual broad substrate spectrum amino acid:sodium cotransporter that promotes absorption of the D isomers of essential amino acids. Neutral amino acids are the preferred substrates, especially methionine and phenylalanine.</text>
</comment>
<evidence type="ECO:0000256" key="15">
    <source>
        <dbReference type="PIRSR" id="PIRSR600175-2"/>
    </source>
</evidence>
<name>A0A7R8YWR3_HERIL</name>
<feature type="binding site" evidence="14">
    <location>
        <position position="1078"/>
    </location>
    <ligand>
        <name>Na(+)</name>
        <dbReference type="ChEBI" id="CHEBI:29101"/>
        <label>1</label>
    </ligand>
</feature>
<feature type="transmembrane region" description="Helical" evidence="18">
    <location>
        <begin position="756"/>
        <end position="776"/>
    </location>
</feature>
<evidence type="ECO:0000256" key="7">
    <source>
        <dbReference type="ARBA" id="ARBA00022989"/>
    </source>
</evidence>
<dbReference type="InParanoid" id="A0A7R8YWR3"/>
<evidence type="ECO:0000256" key="10">
    <source>
        <dbReference type="ARBA" id="ARBA00023136"/>
    </source>
</evidence>
<accession>A0A7R8YWR3</accession>
<evidence type="ECO:0000256" key="1">
    <source>
        <dbReference type="ARBA" id="ARBA00004141"/>
    </source>
</evidence>
<dbReference type="GO" id="GO:0089718">
    <property type="term" value="P:amino acid import across plasma membrane"/>
    <property type="evidence" value="ECO:0007669"/>
    <property type="project" value="TreeGrafter"/>
</dbReference>
<dbReference type="Pfam" id="PF00209">
    <property type="entry name" value="SNF"/>
    <property type="match status" value="3"/>
</dbReference>
<evidence type="ECO:0000256" key="13">
    <source>
        <dbReference type="ARBA" id="ARBA00037785"/>
    </source>
</evidence>
<dbReference type="PANTHER" id="PTHR11616">
    <property type="entry name" value="SODIUM/CHLORIDE DEPENDENT TRANSPORTER"/>
    <property type="match status" value="1"/>
</dbReference>
<evidence type="ECO:0000256" key="5">
    <source>
        <dbReference type="ARBA" id="ARBA00022847"/>
    </source>
</evidence>
<feature type="compositionally biased region" description="Polar residues" evidence="17">
    <location>
        <begin position="696"/>
        <end position="713"/>
    </location>
</feature>
<dbReference type="GO" id="GO:0005886">
    <property type="term" value="C:plasma membrane"/>
    <property type="evidence" value="ECO:0007669"/>
    <property type="project" value="TreeGrafter"/>
</dbReference>
<evidence type="ECO:0000256" key="12">
    <source>
        <dbReference type="ARBA" id="ARBA00023201"/>
    </source>
</evidence>
<feature type="transmembrane region" description="Helical" evidence="18">
    <location>
        <begin position="270"/>
        <end position="287"/>
    </location>
</feature>
<feature type="transmembrane region" description="Helical" evidence="18">
    <location>
        <begin position="1131"/>
        <end position="1155"/>
    </location>
</feature>
<keyword evidence="5 16" id="KW-0769">Symport</keyword>
<evidence type="ECO:0000256" key="17">
    <source>
        <dbReference type="SAM" id="MobiDB-lite"/>
    </source>
</evidence>
<keyword evidence="7 18" id="KW-1133">Transmembrane helix</keyword>
<feature type="transmembrane region" description="Helical" evidence="18">
    <location>
        <begin position="57"/>
        <end position="74"/>
    </location>
</feature>
<feature type="transmembrane region" description="Helical" evidence="18">
    <location>
        <begin position="727"/>
        <end position="744"/>
    </location>
</feature>
<feature type="binding site" evidence="14">
    <location>
        <position position="738"/>
    </location>
    <ligand>
        <name>Na(+)</name>
        <dbReference type="ChEBI" id="CHEBI:29101"/>
        <label>1</label>
    </ligand>
</feature>
<reference evidence="19 20" key="1">
    <citation type="submission" date="2020-11" db="EMBL/GenBank/DDBJ databases">
        <authorList>
            <person name="Wallbank WR R."/>
            <person name="Pardo Diaz C."/>
            <person name="Kozak K."/>
            <person name="Martin S."/>
            <person name="Jiggins C."/>
            <person name="Moest M."/>
            <person name="Warren A I."/>
            <person name="Generalovic N T."/>
            <person name="Byers J.R.P. K."/>
            <person name="Montejo-Kovacevich G."/>
            <person name="Yen C E."/>
        </authorList>
    </citation>
    <scope>NUCLEOTIDE SEQUENCE [LARGE SCALE GENOMIC DNA]</scope>
</reference>
<sequence length="1294" mass="144557">QTMAACDNKAFEGDDPGQSPTNTDSSPPAATHPMEFNDSRPSKDKKHKERDLWGKEIEFLLSCIAMSVGLGNVWRFPFTALENGGGAFVIPYLIVLFLVGKPIYYLEMLIGQFSSRGSVKVFDLCPAMRGIGIGQVISIAVVTTYYASLMGLTVFYFFASFAKILPWSIGFGQLLMVCILLTYYAAINALICHYMFESFQSPVPWGKCYPDWPNCIDSDGQTMLNRSIMVNAGENSSLPQIRHTSSEIYFVKEVLKEVDTLDDGIGAPNWKLVLCLIGSWIVVYIVLIRGIKSSGKASYFLAIFPYVVLFILLIRAVTLPGSLNGIIYFIKPQWEKILEPKVWYAAVTQVFFSLSVCFGNIIMYSSYNKFGHDVYKDATIVTLLDTGTSLLAGFTIFGILGHLAYEVGTEDVGSVVKGGTGLAFISYPDAIAKFETLPQAFSVLFFLMLFVLGVGSNIAMTSCVMTSIRDNFPKVRNWHAALAISVISIIIGLVYVTPGGQFILNLVDYFGASLIALVLAIAELFTLGWIYGVRRICKDTEFMIGRNPGLYWRLCWGIITPILMTAILIYTFVSYEPLQYKGQTYPAWSYAVGWCISALGVLQLPIWICVAVIRQPGDSLGEKFRGAFRPTRNWGPTDPATLERYRKFYAEEEEEDRKNEGIIRKMWNFIRSSWCKLETMTAYDNKAFEGDDPSHSPANIDSSQESNDSQPSKEQNRKERDLWGKDIEFLLSCIAMSVGLGNIWRFPFTALENGGGAFVIPYLIVLFLVGKPIYYLEMLIGQFSSRGSVKVFDLCPAMRGIGVGQVIATSMVTTYYASLMALTIYYFFASFAKILPWSICREEWGPSCISSLENQTRNVDPIEKVTSAELYFLKEVLKEVDTLDEGVGAPNWKLVLCLVGSWIIVCVLLIRGIRTSGKASYFLAIFPYVVLFILLIRAVTLPGASDGIVYFIKPQWEKILDPQVWYAAVTQVFFSLSVCFGNIIMYSSYNRFGHDVYRDSTIVTLLDTGTSLLAGFTIFGILGHLAHEVGTEDVGTVVKGGTGLAFISYPDAISKFETLPQAFSVLFFLMLFVLGVGSNIAMTSCVMTSIRDNFPKVRNWHAAVGISVLSVIIGLVYVTPGGQFILNLVDYFGASLITLVLAIAELTCLGWIYGVRRICKDTQFMTGRNPGLYWRLCWGIITPLLMVVILIYTFVSYEPLEYKGTTYPTWSYAVGWCLSALGILQFPIWMCVAVIRQPGNTFAEKFRDAFKPTKNWGPTDPVTLEKYRKIWAEAEEEDHKNGGIFKKIFRNLFK</sequence>
<evidence type="ECO:0000256" key="18">
    <source>
        <dbReference type="SAM" id="Phobius"/>
    </source>
</evidence>
<dbReference type="PROSITE" id="PS00610">
    <property type="entry name" value="NA_NEUROTRAN_SYMP_1"/>
    <property type="match status" value="2"/>
</dbReference>
<feature type="binding site" evidence="14">
    <location>
        <position position="1074"/>
    </location>
    <ligand>
        <name>Na(+)</name>
        <dbReference type="ChEBI" id="CHEBI:29101"/>
        <label>1</label>
    </ligand>
</feature>
<feature type="transmembrane region" description="Helical" evidence="18">
    <location>
        <begin position="299"/>
        <end position="330"/>
    </location>
</feature>
<feature type="transmembrane region" description="Helical" evidence="18">
    <location>
        <begin position="383"/>
        <end position="405"/>
    </location>
</feature>
<feature type="transmembrane region" description="Helical" evidence="18">
    <location>
        <begin position="806"/>
        <end position="828"/>
    </location>
</feature>
<evidence type="ECO:0000256" key="6">
    <source>
        <dbReference type="ARBA" id="ARBA00022970"/>
    </source>
</evidence>
<evidence type="ECO:0000256" key="16">
    <source>
        <dbReference type="RuleBase" id="RU003732"/>
    </source>
</evidence>
<dbReference type="EMBL" id="LR899012">
    <property type="protein sequence ID" value="CAD7088688.1"/>
    <property type="molecule type" value="Genomic_DNA"/>
</dbReference>
<feature type="transmembrane region" description="Helical" evidence="18">
    <location>
        <begin position="587"/>
        <end position="613"/>
    </location>
</feature>
<feature type="transmembrane region" description="Helical" evidence="18">
    <location>
        <begin position="86"/>
        <end position="106"/>
    </location>
</feature>
<keyword evidence="14" id="KW-0479">Metal-binding</keyword>
<evidence type="ECO:0000313" key="19">
    <source>
        <dbReference type="EMBL" id="CAD7088688.1"/>
    </source>
</evidence>
<evidence type="ECO:0000256" key="9">
    <source>
        <dbReference type="ARBA" id="ARBA00023065"/>
    </source>
</evidence>
<evidence type="ECO:0000313" key="20">
    <source>
        <dbReference type="Proteomes" id="UP000594454"/>
    </source>
</evidence>
<feature type="binding site" evidence="14">
    <location>
        <position position="742"/>
    </location>
    <ligand>
        <name>Na(+)</name>
        <dbReference type="ChEBI" id="CHEBI:29101"/>
        <label>1</label>
    </ligand>
</feature>
<feature type="transmembrane region" description="Helical" evidence="18">
    <location>
        <begin position="922"/>
        <end position="944"/>
    </location>
</feature>
<evidence type="ECO:0000256" key="3">
    <source>
        <dbReference type="ARBA" id="ARBA00022448"/>
    </source>
</evidence>
<feature type="transmembrane region" description="Helical" evidence="18">
    <location>
        <begin position="554"/>
        <end position="575"/>
    </location>
</feature>
<dbReference type="PANTHER" id="PTHR11616:SF321">
    <property type="entry name" value="SODIUM-DEPENDENT NUTRIENT AMINO ACID TRANSPORTER 1-RELATED"/>
    <property type="match status" value="1"/>
</dbReference>
<dbReference type="InterPro" id="IPR037272">
    <property type="entry name" value="SNS_sf"/>
</dbReference>
<evidence type="ECO:0000256" key="14">
    <source>
        <dbReference type="PIRSR" id="PIRSR600175-1"/>
    </source>
</evidence>
<dbReference type="PROSITE" id="PS50267">
    <property type="entry name" value="NA_NEUROTRAN_SYMP_3"/>
    <property type="match status" value="2"/>
</dbReference>
<feature type="transmembrane region" description="Helical" evidence="18">
    <location>
        <begin position="1209"/>
        <end position="1235"/>
    </location>
</feature>
<feature type="binding site" evidence="14">
    <location>
        <position position="975"/>
    </location>
    <ligand>
        <name>Na(+)</name>
        <dbReference type="ChEBI" id="CHEBI:29101"/>
        <label>1</label>
    </ligand>
</feature>
<feature type="transmembrane region" description="Helical" evidence="18">
    <location>
        <begin position="443"/>
        <end position="466"/>
    </location>
</feature>
<feature type="compositionally biased region" description="Polar residues" evidence="17">
    <location>
        <begin position="18"/>
        <end position="28"/>
    </location>
</feature>
<dbReference type="GO" id="GO:0015179">
    <property type="term" value="F:L-amino acid transmembrane transporter activity"/>
    <property type="evidence" value="ECO:0007669"/>
    <property type="project" value="TreeGrafter"/>
</dbReference>
<evidence type="ECO:0000256" key="2">
    <source>
        <dbReference type="ARBA" id="ARBA00006459"/>
    </source>
</evidence>
<evidence type="ECO:0000256" key="4">
    <source>
        <dbReference type="ARBA" id="ARBA00022692"/>
    </source>
</evidence>
<dbReference type="GO" id="GO:0046872">
    <property type="term" value="F:metal ion binding"/>
    <property type="evidence" value="ECO:0007669"/>
    <property type="project" value="UniProtKB-KW"/>
</dbReference>
<feature type="transmembrane region" description="Helical" evidence="18">
    <location>
        <begin position="478"/>
        <end position="497"/>
    </location>
</feature>
<dbReference type="Proteomes" id="UP000594454">
    <property type="component" value="Chromosome 4"/>
</dbReference>
<feature type="disulfide bond" evidence="15">
    <location>
        <begin position="840"/>
        <end position="848"/>
    </location>
</feature>
<keyword evidence="8 14" id="KW-0915">Sodium</keyword>
<dbReference type="SUPFAM" id="SSF161070">
    <property type="entry name" value="SNF-like"/>
    <property type="match status" value="3"/>
</dbReference>
<feature type="transmembrane region" description="Helical" evidence="18">
    <location>
        <begin position="1100"/>
        <end position="1119"/>
    </location>
</feature>
<comment type="subcellular location">
    <subcellularLocation>
        <location evidence="1">Membrane</location>
        <topology evidence="1">Multi-pass membrane protein</topology>
    </subcellularLocation>
</comment>
<dbReference type="GO" id="GO:0005283">
    <property type="term" value="F:amino acid:sodium symporter activity"/>
    <property type="evidence" value="ECO:0007669"/>
    <property type="project" value="TreeGrafter"/>
</dbReference>
<dbReference type="InterPro" id="IPR000175">
    <property type="entry name" value="Na/ntran_symport"/>
</dbReference>
<dbReference type="OrthoDB" id="6581954at2759"/>
<keyword evidence="11" id="KW-0325">Glycoprotein</keyword>
<feature type="transmembrane region" description="Helical" evidence="18">
    <location>
        <begin position="1176"/>
        <end position="1197"/>
    </location>
</feature>
<keyword evidence="12" id="KW-0739">Sodium transport</keyword>
<feature type="transmembrane region" description="Helical" evidence="18">
    <location>
        <begin position="892"/>
        <end position="910"/>
    </location>
</feature>
<feature type="region of interest" description="Disordered" evidence="17">
    <location>
        <begin position="691"/>
        <end position="717"/>
    </location>
</feature>
<feature type="transmembrane region" description="Helical" evidence="18">
    <location>
        <begin position="964"/>
        <end position="989"/>
    </location>
</feature>
<keyword evidence="15" id="KW-1015">Disulfide bond</keyword>
<feature type="transmembrane region" description="Helical" evidence="18">
    <location>
        <begin position="1065"/>
        <end position="1088"/>
    </location>
</feature>
<keyword evidence="20" id="KW-1185">Reference proteome</keyword>
<comment type="similarity">
    <text evidence="2 16">Belongs to the sodium:neurotransmitter symporter (SNF) (TC 2.A.22) family.</text>
</comment>
<keyword evidence="10 18" id="KW-0472">Membrane</keyword>
<dbReference type="PRINTS" id="PR00176">
    <property type="entry name" value="NANEUSMPORT"/>
</dbReference>
<feature type="transmembrane region" description="Helical" evidence="18">
    <location>
        <begin position="174"/>
        <end position="196"/>
    </location>
</feature>
<feature type="transmembrane region" description="Helical" evidence="18">
    <location>
        <begin position="509"/>
        <end position="533"/>
    </location>
</feature>
<feature type="region of interest" description="Disordered" evidence="17">
    <location>
        <begin position="1"/>
        <end position="47"/>
    </location>
</feature>
<keyword evidence="6" id="KW-0029">Amino-acid transport</keyword>
<evidence type="ECO:0000256" key="8">
    <source>
        <dbReference type="ARBA" id="ARBA00023053"/>
    </source>
</evidence>
<feature type="non-terminal residue" evidence="19">
    <location>
        <position position="1"/>
    </location>
</feature>
<feature type="transmembrane region" description="Helical" evidence="18">
    <location>
        <begin position="1001"/>
        <end position="1022"/>
    </location>
</feature>
<feature type="transmembrane region" description="Helical" evidence="18">
    <location>
        <begin position="145"/>
        <end position="162"/>
    </location>
</feature>
<proteinExistence type="inferred from homology"/>
<gene>
    <name evidence="19" type="ORF">HERILL_LOCUS11290</name>
</gene>
<keyword evidence="3 16" id="KW-0813">Transport</keyword>
<keyword evidence="9" id="KW-0406">Ion transport</keyword>